<feature type="compositionally biased region" description="Low complexity" evidence="1">
    <location>
        <begin position="46"/>
        <end position="55"/>
    </location>
</feature>
<keyword evidence="3" id="KW-1185">Reference proteome</keyword>
<feature type="compositionally biased region" description="Basic and acidic residues" evidence="1">
    <location>
        <begin position="23"/>
        <end position="40"/>
    </location>
</feature>
<protein>
    <recommendedName>
        <fullName evidence="4">DUF883 family protein</fullName>
    </recommendedName>
</protein>
<evidence type="ECO:0000313" key="2">
    <source>
        <dbReference type="EMBL" id="RHW17298.1"/>
    </source>
</evidence>
<evidence type="ECO:0000256" key="1">
    <source>
        <dbReference type="SAM" id="MobiDB-lite"/>
    </source>
</evidence>
<accession>A0A396RLU1</accession>
<dbReference type="RefSeq" id="WP_118864465.1">
    <property type="nucleotide sequence ID" value="NZ_QWLV01000005.1"/>
</dbReference>
<sequence>MTDPQPTPGAANQRSGRVQAARDAIEETAHNARETMEQSYRKARAKASSAYAGAKDGAGHAVQAGKRTARTAARKTADTVDSAPLAVLIGGLAVGALAGGLLPRTRREAEVLGPVGRKVTGTATAAARAARTAGKDQLDAAGITTDNARSQLSSLVEGVFRALAEAGNAATAEVKRAPRG</sequence>
<organism evidence="2 3">
    <name type="scientific">Sphingomonas gilva</name>
    <dbReference type="NCBI Taxonomy" id="2305907"/>
    <lineage>
        <taxon>Bacteria</taxon>
        <taxon>Pseudomonadati</taxon>
        <taxon>Pseudomonadota</taxon>
        <taxon>Alphaproteobacteria</taxon>
        <taxon>Sphingomonadales</taxon>
        <taxon>Sphingomonadaceae</taxon>
        <taxon>Sphingomonas</taxon>
    </lineage>
</organism>
<dbReference type="Proteomes" id="UP000266693">
    <property type="component" value="Unassembled WGS sequence"/>
</dbReference>
<reference evidence="2 3" key="1">
    <citation type="submission" date="2018-08" db="EMBL/GenBank/DDBJ databases">
        <title>The multiple taxonomic identification of Sphingomonas gilva.</title>
        <authorList>
            <person name="Zhu D."/>
            <person name="Zheng S."/>
        </authorList>
    </citation>
    <scope>NUCLEOTIDE SEQUENCE [LARGE SCALE GENOMIC DNA]</scope>
    <source>
        <strain evidence="2 3">ZDH117</strain>
    </source>
</reference>
<evidence type="ECO:0008006" key="4">
    <source>
        <dbReference type="Google" id="ProtNLM"/>
    </source>
</evidence>
<dbReference type="AlphaFoldDB" id="A0A396RLU1"/>
<dbReference type="EMBL" id="QWLV01000005">
    <property type="protein sequence ID" value="RHW17298.1"/>
    <property type="molecule type" value="Genomic_DNA"/>
</dbReference>
<comment type="caution">
    <text evidence="2">The sequence shown here is derived from an EMBL/GenBank/DDBJ whole genome shotgun (WGS) entry which is preliminary data.</text>
</comment>
<name>A0A396RLU1_9SPHN</name>
<feature type="region of interest" description="Disordered" evidence="1">
    <location>
        <begin position="1"/>
        <end position="78"/>
    </location>
</feature>
<proteinExistence type="predicted"/>
<evidence type="ECO:0000313" key="3">
    <source>
        <dbReference type="Proteomes" id="UP000266693"/>
    </source>
</evidence>
<gene>
    <name evidence="2" type="ORF">D1610_12225</name>
</gene>